<evidence type="ECO:0000313" key="2">
    <source>
        <dbReference type="Proteomes" id="UP000202419"/>
    </source>
</evidence>
<dbReference type="RefSeq" id="YP_001497450.1">
    <property type="nucleotide sequence ID" value="NC_009898.1"/>
</dbReference>
<sequence>MTENFCLRIVKKGLEQTTDRLHQLVFYVEQSIYDQIVFLSKSRIFCSETLFCIKILLVFYIHERDSCTARNRKSRSFEYLVRNMEMWLTLVLISGF</sequence>
<organismHost>
    <name type="scientific">Chlorella</name>
    <dbReference type="NCBI Taxonomy" id="3071"/>
</organismHost>
<protein>
    <submittedName>
        <fullName evidence="1">Uncharacterized protein b254L</fullName>
    </submittedName>
</protein>
<organism evidence="1 2">
    <name type="scientific">Paramecium bursaria Chlorella virus NY2A</name>
    <name type="common">PBCV-NY2A</name>
    <dbReference type="NCBI Taxonomy" id="46021"/>
    <lineage>
        <taxon>Viruses</taxon>
        <taxon>Varidnaviria</taxon>
        <taxon>Bamfordvirae</taxon>
        <taxon>Nucleocytoviricota</taxon>
        <taxon>Megaviricetes</taxon>
        <taxon>Algavirales</taxon>
        <taxon>Phycodnaviridae</taxon>
        <taxon>Chlorovirus</taxon>
        <taxon>Chlorovirus americanus</taxon>
    </lineage>
</organism>
<name>A7IWC9_PBCVN</name>
<keyword evidence="2" id="KW-1185">Reference proteome</keyword>
<evidence type="ECO:0000313" key="1">
    <source>
        <dbReference type="EMBL" id="ABT14653.1"/>
    </source>
</evidence>
<dbReference type="EMBL" id="DQ491002">
    <property type="protein sequence ID" value="ABT14653.1"/>
    <property type="molecule type" value="Genomic_DNA"/>
</dbReference>
<proteinExistence type="predicted"/>
<reference evidence="1 2" key="1">
    <citation type="journal article" date="2007" name="Virology">
        <title>Sequence and annotation of the 369-kb NY-2A and the 345-kb AR158 viruses that infect Chlorella NC64A.</title>
        <authorList>
            <person name="Fitzgerald L.A."/>
            <person name="Graves M.V."/>
            <person name="Li X."/>
            <person name="Feldblyum T."/>
            <person name="Nierman W.C."/>
            <person name="Van Etten J.L."/>
        </authorList>
    </citation>
    <scope>NUCLEOTIDE SEQUENCE [LARGE SCALE GENOMIC DNA]</scope>
    <source>
        <strain evidence="1 2">NY-2A</strain>
    </source>
</reference>
<accession>A7IWC9</accession>
<gene>
    <name evidence="1" type="primary">b254L</name>
    <name evidence="1" type="ORF">NY2A_b254L</name>
</gene>
<dbReference type="Proteomes" id="UP000202419">
    <property type="component" value="Segment"/>
</dbReference>
<dbReference type="KEGG" id="vg:5658819"/>
<dbReference type="GeneID" id="5658819"/>